<gene>
    <name evidence="1" type="ORF">AAA799N04_01636</name>
</gene>
<evidence type="ECO:0000313" key="1">
    <source>
        <dbReference type="EMBL" id="KEQ55956.1"/>
    </source>
</evidence>
<dbReference type="AlphaFoldDB" id="A0A081RL83"/>
<proteinExistence type="predicted"/>
<evidence type="ECO:0000313" key="2">
    <source>
        <dbReference type="Proteomes" id="UP000028059"/>
    </source>
</evidence>
<dbReference type="EMBL" id="JOKN01000043">
    <property type="protein sequence ID" value="KEQ55956.1"/>
    <property type="molecule type" value="Genomic_DNA"/>
</dbReference>
<sequence length="126" mass="14299">MFPIFIWYSNAFVILSYNLTSAEIPVTSNVLMILSSGSLSEYFAISLLCARYSESSPASLINRFAFFSSTCVFHHKSKKRILFEISEPNFDILVINDVASSDWVSEEYERDAYPPILLIFSEISST</sequence>
<accession>A0A081RL83</accession>
<organism evidence="1 2">
    <name type="scientific">Marine Group I thaumarchaeote SCGC AAA799-N04</name>
    <dbReference type="NCBI Taxonomy" id="1502293"/>
    <lineage>
        <taxon>Archaea</taxon>
        <taxon>Nitrososphaerota</taxon>
        <taxon>Marine Group I</taxon>
    </lineage>
</organism>
<name>A0A081RL83_9ARCH</name>
<protein>
    <submittedName>
        <fullName evidence="1">Uncharacterized protein</fullName>
    </submittedName>
</protein>
<reference evidence="1 2" key="1">
    <citation type="submission" date="2014-06" db="EMBL/GenBank/DDBJ databases">
        <authorList>
            <person name="Ngugi D.K."/>
            <person name="Blom J."/>
            <person name="Alam I."/>
            <person name="Rashid M."/>
            <person name="Ba Alawi W."/>
            <person name="Zhang G."/>
            <person name="Hikmawan T."/>
            <person name="Guan Y."/>
            <person name="Antunes A."/>
            <person name="Siam R."/>
            <person name="ElDorry H."/>
            <person name="Bajic V."/>
            <person name="Stingl U."/>
        </authorList>
    </citation>
    <scope>NUCLEOTIDE SEQUENCE [LARGE SCALE GENOMIC DNA]</scope>
    <source>
        <strain evidence="1">SCGC AAA799-N04</strain>
    </source>
</reference>
<keyword evidence="2" id="KW-1185">Reference proteome</keyword>
<dbReference type="Proteomes" id="UP000028059">
    <property type="component" value="Unassembled WGS sequence"/>
</dbReference>
<comment type="caution">
    <text evidence="1">The sequence shown here is derived from an EMBL/GenBank/DDBJ whole genome shotgun (WGS) entry which is preliminary data.</text>
</comment>